<dbReference type="KEGG" id="ani:ANIA_08090"/>
<evidence type="ECO:0000313" key="2">
    <source>
        <dbReference type="EMBL" id="CBF73864.1"/>
    </source>
</evidence>
<name>Q5AUE0_EMENI</name>
<organism evidence="2 3">
    <name type="scientific">Emericella nidulans (strain FGSC A4 / ATCC 38163 / CBS 112.46 / NRRL 194 / M139)</name>
    <name type="common">Aspergillus nidulans</name>
    <dbReference type="NCBI Taxonomy" id="227321"/>
    <lineage>
        <taxon>Eukaryota</taxon>
        <taxon>Fungi</taxon>
        <taxon>Dikarya</taxon>
        <taxon>Ascomycota</taxon>
        <taxon>Pezizomycotina</taxon>
        <taxon>Eurotiomycetes</taxon>
        <taxon>Eurotiomycetidae</taxon>
        <taxon>Eurotiales</taxon>
        <taxon>Aspergillaceae</taxon>
        <taxon>Aspergillus</taxon>
        <taxon>Aspergillus subgen. Nidulantes</taxon>
    </lineage>
</organism>
<dbReference type="VEuPathDB" id="FungiDB:AN8090"/>
<dbReference type="RefSeq" id="XP_681359.1">
    <property type="nucleotide sequence ID" value="XM_676267.1"/>
</dbReference>
<dbReference type="GeneID" id="2869253"/>
<accession>Q5AUE0</accession>
<keyword evidence="3" id="KW-1185">Reference proteome</keyword>
<evidence type="ECO:0000313" key="3">
    <source>
        <dbReference type="Proteomes" id="UP000000560"/>
    </source>
</evidence>
<accession>C8V6F2</accession>
<reference evidence="3" key="1">
    <citation type="journal article" date="2005" name="Nature">
        <title>Sequencing of Aspergillus nidulans and comparative analysis with A. fumigatus and A. oryzae.</title>
        <authorList>
            <person name="Galagan J.E."/>
            <person name="Calvo S.E."/>
            <person name="Cuomo C."/>
            <person name="Ma L.J."/>
            <person name="Wortman J.R."/>
            <person name="Batzoglou S."/>
            <person name="Lee S.I."/>
            <person name="Basturkmen M."/>
            <person name="Spevak C.C."/>
            <person name="Clutterbuck J."/>
            <person name="Kapitonov V."/>
            <person name="Jurka J."/>
            <person name="Scazzocchio C."/>
            <person name="Farman M."/>
            <person name="Butler J."/>
            <person name="Purcell S."/>
            <person name="Harris S."/>
            <person name="Braus G.H."/>
            <person name="Draht O."/>
            <person name="Busch S."/>
            <person name="D'Enfert C."/>
            <person name="Bouchier C."/>
            <person name="Goldman G.H."/>
            <person name="Bell-Pedersen D."/>
            <person name="Griffiths-Jones S."/>
            <person name="Doonan J.H."/>
            <person name="Yu J."/>
            <person name="Vienken K."/>
            <person name="Pain A."/>
            <person name="Freitag M."/>
            <person name="Selker E.U."/>
            <person name="Archer D.B."/>
            <person name="Penalva M.A."/>
            <person name="Oakley B.R."/>
            <person name="Momany M."/>
            <person name="Tanaka T."/>
            <person name="Kumagai T."/>
            <person name="Asai K."/>
            <person name="Machida M."/>
            <person name="Nierman W.C."/>
            <person name="Denning D.W."/>
            <person name="Caddick M."/>
            <person name="Hynes M."/>
            <person name="Paoletti M."/>
            <person name="Fischer R."/>
            <person name="Miller B."/>
            <person name="Dyer P."/>
            <person name="Sachs M.S."/>
            <person name="Osmani S.A."/>
            <person name="Birren B.W."/>
        </authorList>
    </citation>
    <scope>NUCLEOTIDE SEQUENCE [LARGE SCALE GENOMIC DNA]</scope>
    <source>
        <strain evidence="3">FGSC A4 / ATCC 38163 / CBS 112.46 / NRRL 194 / M139</strain>
    </source>
</reference>
<dbReference type="OrthoDB" id="73875at2759"/>
<dbReference type="InParanoid" id="Q5AUE0"/>
<dbReference type="HOGENOM" id="CLU_2306086_0_0_1"/>
<gene>
    <name evidence="2" type="ORF">ANIA_08090</name>
</gene>
<proteinExistence type="predicted"/>
<dbReference type="AlphaFoldDB" id="Q5AUE0"/>
<sequence>MAHSPAQKNADFPMHGECAENWWRYICCPTKAMPQNFEPNDIEDDPGTDPYGFVMLDGPPGSIDNAFDAQYTIVTRDEESWMATDNEDPGNGDSNNKGSE</sequence>
<dbReference type="Proteomes" id="UP000000560">
    <property type="component" value="Chromosome II"/>
</dbReference>
<protein>
    <submittedName>
        <fullName evidence="2">Uncharacterized protein</fullName>
    </submittedName>
</protein>
<evidence type="ECO:0000256" key="1">
    <source>
        <dbReference type="SAM" id="MobiDB-lite"/>
    </source>
</evidence>
<feature type="region of interest" description="Disordered" evidence="1">
    <location>
        <begin position="78"/>
        <end position="100"/>
    </location>
</feature>
<reference evidence="3" key="2">
    <citation type="journal article" date="2009" name="Fungal Genet. Biol.">
        <title>The 2008 update of the Aspergillus nidulans genome annotation: a community effort.</title>
        <authorList>
            <person name="Wortman J.R."/>
            <person name="Gilsenan J.M."/>
            <person name="Joardar V."/>
            <person name="Deegan J."/>
            <person name="Clutterbuck J."/>
            <person name="Andersen M.R."/>
            <person name="Archer D."/>
            <person name="Bencina M."/>
            <person name="Braus G."/>
            <person name="Coutinho P."/>
            <person name="von Dohren H."/>
            <person name="Doonan J."/>
            <person name="Driessen A.J."/>
            <person name="Durek P."/>
            <person name="Espeso E."/>
            <person name="Fekete E."/>
            <person name="Flipphi M."/>
            <person name="Estrada C.G."/>
            <person name="Geysens S."/>
            <person name="Goldman G."/>
            <person name="de Groot P.W."/>
            <person name="Hansen K."/>
            <person name="Harris S.D."/>
            <person name="Heinekamp T."/>
            <person name="Helmstaedt K."/>
            <person name="Henrissat B."/>
            <person name="Hofmann G."/>
            <person name="Homan T."/>
            <person name="Horio T."/>
            <person name="Horiuchi H."/>
            <person name="James S."/>
            <person name="Jones M."/>
            <person name="Karaffa L."/>
            <person name="Karanyi Z."/>
            <person name="Kato M."/>
            <person name="Keller N."/>
            <person name="Kelly D.E."/>
            <person name="Kiel J.A."/>
            <person name="Kim J.M."/>
            <person name="van der Klei I.J."/>
            <person name="Klis F.M."/>
            <person name="Kovalchuk A."/>
            <person name="Krasevec N."/>
            <person name="Kubicek C.P."/>
            <person name="Liu B."/>
            <person name="Maccabe A."/>
            <person name="Meyer V."/>
            <person name="Mirabito P."/>
            <person name="Miskei M."/>
            <person name="Mos M."/>
            <person name="Mullins J."/>
            <person name="Nelson D.R."/>
            <person name="Nielsen J."/>
            <person name="Oakley B.R."/>
            <person name="Osmani S.A."/>
            <person name="Pakula T."/>
            <person name="Paszewski A."/>
            <person name="Paulsen I."/>
            <person name="Pilsyk S."/>
            <person name="Pocsi I."/>
            <person name="Punt P.J."/>
            <person name="Ram A.F."/>
            <person name="Ren Q."/>
            <person name="Robellet X."/>
            <person name="Robson G."/>
            <person name="Seiboth B."/>
            <person name="van Solingen P."/>
            <person name="Specht T."/>
            <person name="Sun J."/>
            <person name="Taheri-Talesh N."/>
            <person name="Takeshita N."/>
            <person name="Ussery D."/>
            <person name="vanKuyk P.A."/>
            <person name="Visser H."/>
            <person name="van de Vondervoort P.J."/>
            <person name="de Vries R.P."/>
            <person name="Walton J."/>
            <person name="Xiang X."/>
            <person name="Xiong Y."/>
            <person name="Zeng A.P."/>
            <person name="Brandt B.W."/>
            <person name="Cornell M.J."/>
            <person name="van den Hondel C.A."/>
            <person name="Visser J."/>
            <person name="Oliver S.G."/>
            <person name="Turner G."/>
        </authorList>
    </citation>
    <scope>GENOME REANNOTATION</scope>
    <source>
        <strain evidence="3">FGSC A4 / ATCC 38163 / CBS 112.46 / NRRL 194 / M139</strain>
    </source>
</reference>
<dbReference type="EMBL" id="BN001302">
    <property type="protein sequence ID" value="CBF73864.1"/>
    <property type="molecule type" value="Genomic_DNA"/>
</dbReference>